<organism evidence="1 2">
    <name type="scientific">Legionella busanensis</name>
    <dbReference type="NCBI Taxonomy" id="190655"/>
    <lineage>
        <taxon>Bacteria</taxon>
        <taxon>Pseudomonadati</taxon>
        <taxon>Pseudomonadota</taxon>
        <taxon>Gammaproteobacteria</taxon>
        <taxon>Legionellales</taxon>
        <taxon>Legionellaceae</taxon>
        <taxon>Legionella</taxon>
    </lineage>
</organism>
<gene>
    <name evidence="1" type="ORF">NCTC13316_00512</name>
</gene>
<dbReference type="Proteomes" id="UP000254794">
    <property type="component" value="Unassembled WGS sequence"/>
</dbReference>
<dbReference type="RefSeq" id="WP_115330150.1">
    <property type="nucleotide sequence ID" value="NZ_CAAAHP010000004.1"/>
</dbReference>
<proteinExistence type="predicted"/>
<accession>A0A378JI44</accession>
<dbReference type="AlphaFoldDB" id="A0A378JI44"/>
<keyword evidence="2" id="KW-1185">Reference proteome</keyword>
<sequence length="97" mass="11398">MIFSSRYELIFDKKNNTLQYITKNITGNKHLNFVLSDVSKISVEINISNRRDDNRTFRLFILMKDGQKYPVTSYLTSGAYLKRRIAKKINTFLNLNS</sequence>
<dbReference type="EMBL" id="UGOD01000001">
    <property type="protein sequence ID" value="STX50431.1"/>
    <property type="molecule type" value="Genomic_DNA"/>
</dbReference>
<name>A0A378JI44_9GAMM</name>
<protein>
    <submittedName>
        <fullName evidence="1">Uncharacterized protein</fullName>
    </submittedName>
</protein>
<evidence type="ECO:0000313" key="1">
    <source>
        <dbReference type="EMBL" id="STX50431.1"/>
    </source>
</evidence>
<reference evidence="1 2" key="1">
    <citation type="submission" date="2018-06" db="EMBL/GenBank/DDBJ databases">
        <authorList>
            <consortium name="Pathogen Informatics"/>
            <person name="Doyle S."/>
        </authorList>
    </citation>
    <scope>NUCLEOTIDE SEQUENCE [LARGE SCALE GENOMIC DNA]</scope>
    <source>
        <strain evidence="1 2">NCTC13316</strain>
    </source>
</reference>
<evidence type="ECO:0000313" key="2">
    <source>
        <dbReference type="Proteomes" id="UP000254794"/>
    </source>
</evidence>